<evidence type="ECO:0000313" key="4">
    <source>
        <dbReference type="EMBL" id="KAK4273539.1"/>
    </source>
</evidence>
<dbReference type="PANTHER" id="PTHR31662">
    <property type="entry name" value="BNAANNG10740D PROTEIN-RELATED"/>
    <property type="match status" value="1"/>
</dbReference>
<name>A0AAE1JSX1_9FABA</name>
<dbReference type="AlphaFoldDB" id="A0AAE1JSX1"/>
<dbReference type="EMBL" id="JAWXYG010000005">
    <property type="protein sequence ID" value="KAK4273539.1"/>
    <property type="molecule type" value="Genomic_DNA"/>
</dbReference>
<evidence type="ECO:0000256" key="1">
    <source>
        <dbReference type="ARBA" id="ARBA00010820"/>
    </source>
</evidence>
<feature type="region of interest" description="Disordered" evidence="2">
    <location>
        <begin position="192"/>
        <end position="222"/>
    </location>
</feature>
<feature type="region of interest" description="Disordered" evidence="2">
    <location>
        <begin position="11"/>
        <end position="30"/>
    </location>
</feature>
<evidence type="ECO:0000259" key="3">
    <source>
        <dbReference type="Pfam" id="PF04504"/>
    </source>
</evidence>
<feature type="domain" description="Glabrous enhancer-binding protein-like DBD" evidence="3">
    <location>
        <begin position="96"/>
        <end position="192"/>
    </location>
</feature>
<dbReference type="PANTHER" id="PTHR31662:SF41">
    <property type="entry name" value="TRANSCRIPTION FACTOR GEBP FAMILY-RELATED"/>
    <property type="match status" value="1"/>
</dbReference>
<sequence length="304" mass="34651">MFSPLVSWILASSPSSSSSSGEEDDFVDDGDHYENVGENEHFLREAEELPSTSCAGDTITTPVALATPGAGVSCVPDADTSSRKRRRISHSYTPRHRLWTKQDEIELLSGYVGYLKHNRWGATSLQNDVTFFYDQTRPKLNKDFNKNQVVQKLRALKRKHQIILDKINSGREVSHKSPQEEAIFEISQRIWGKNRDHESSPEPDADDKNSEEDDSEELGRLNEENKDIKKLIEETMMSCLSPLNNINVVEGSGLKLVEQYGSGEEGDEKERKQRIWELEAYLKQLELLQDQIKTRIKELQTQGE</sequence>
<dbReference type="GO" id="GO:0006355">
    <property type="term" value="P:regulation of DNA-templated transcription"/>
    <property type="evidence" value="ECO:0007669"/>
    <property type="project" value="InterPro"/>
</dbReference>
<gene>
    <name evidence="4" type="ORF">QN277_021920</name>
</gene>
<comment type="caution">
    <text evidence="4">The sequence shown here is derived from an EMBL/GenBank/DDBJ whole genome shotgun (WGS) entry which is preliminary data.</text>
</comment>
<feature type="compositionally biased region" description="Acidic residues" evidence="2">
    <location>
        <begin position="201"/>
        <end position="216"/>
    </location>
</feature>
<accession>A0AAE1JSX1</accession>
<dbReference type="Proteomes" id="UP001293593">
    <property type="component" value="Unassembled WGS sequence"/>
</dbReference>
<organism evidence="4 5">
    <name type="scientific">Acacia crassicarpa</name>
    <name type="common">northern wattle</name>
    <dbReference type="NCBI Taxonomy" id="499986"/>
    <lineage>
        <taxon>Eukaryota</taxon>
        <taxon>Viridiplantae</taxon>
        <taxon>Streptophyta</taxon>
        <taxon>Embryophyta</taxon>
        <taxon>Tracheophyta</taxon>
        <taxon>Spermatophyta</taxon>
        <taxon>Magnoliopsida</taxon>
        <taxon>eudicotyledons</taxon>
        <taxon>Gunneridae</taxon>
        <taxon>Pentapetalae</taxon>
        <taxon>rosids</taxon>
        <taxon>fabids</taxon>
        <taxon>Fabales</taxon>
        <taxon>Fabaceae</taxon>
        <taxon>Caesalpinioideae</taxon>
        <taxon>mimosoid clade</taxon>
        <taxon>Acacieae</taxon>
        <taxon>Acacia</taxon>
    </lineage>
</organism>
<evidence type="ECO:0000256" key="2">
    <source>
        <dbReference type="SAM" id="MobiDB-lite"/>
    </source>
</evidence>
<protein>
    <recommendedName>
        <fullName evidence="3">Glabrous enhancer-binding protein-like DBD domain-containing protein</fullName>
    </recommendedName>
</protein>
<keyword evidence="5" id="KW-1185">Reference proteome</keyword>
<dbReference type="GO" id="GO:0005634">
    <property type="term" value="C:nucleus"/>
    <property type="evidence" value="ECO:0007669"/>
    <property type="project" value="TreeGrafter"/>
</dbReference>
<dbReference type="InterPro" id="IPR007592">
    <property type="entry name" value="GEBP"/>
</dbReference>
<dbReference type="InterPro" id="IPR053932">
    <property type="entry name" value="GeBP-like_DBD"/>
</dbReference>
<evidence type="ECO:0000313" key="5">
    <source>
        <dbReference type="Proteomes" id="UP001293593"/>
    </source>
</evidence>
<comment type="similarity">
    <text evidence="1">Belongs to the GeBP family.</text>
</comment>
<proteinExistence type="inferred from homology"/>
<reference evidence="4" key="1">
    <citation type="submission" date="2023-10" db="EMBL/GenBank/DDBJ databases">
        <title>Chromosome-level genome of the transformable northern wattle, Acacia crassicarpa.</title>
        <authorList>
            <person name="Massaro I."/>
            <person name="Sinha N.R."/>
            <person name="Poethig S."/>
            <person name="Leichty A.R."/>
        </authorList>
    </citation>
    <scope>NUCLEOTIDE SEQUENCE</scope>
    <source>
        <strain evidence="4">Acra3RX</strain>
        <tissue evidence="4">Leaf</tissue>
    </source>
</reference>
<dbReference type="Pfam" id="PF04504">
    <property type="entry name" value="GeBP-like_DBD"/>
    <property type="match status" value="1"/>
</dbReference>